<dbReference type="Proteomes" id="UP000284824">
    <property type="component" value="Unassembled WGS sequence"/>
</dbReference>
<dbReference type="PANTHER" id="PTHR30388">
    <property type="entry name" value="ALDEHYDE OXIDOREDUCTASE MOLYBDENUM COFACTOR ASSEMBLY PROTEIN"/>
    <property type="match status" value="1"/>
</dbReference>
<dbReference type="EMBL" id="SAUN01000001">
    <property type="protein sequence ID" value="RVX40376.1"/>
    <property type="molecule type" value="Genomic_DNA"/>
</dbReference>
<evidence type="ECO:0000313" key="3">
    <source>
        <dbReference type="Proteomes" id="UP000284824"/>
    </source>
</evidence>
<reference evidence="2 3" key="1">
    <citation type="submission" date="2019-01" db="EMBL/GenBank/DDBJ databases">
        <title>Sequencing the genomes of 1000 actinobacteria strains.</title>
        <authorList>
            <person name="Klenk H.-P."/>
        </authorList>
    </citation>
    <scope>NUCLEOTIDE SEQUENCE [LARGE SCALE GENOMIC DNA]</scope>
    <source>
        <strain evidence="2 3">DSM 43925</strain>
    </source>
</reference>
<feature type="domain" description="XdhC Rossmann" evidence="1">
    <location>
        <begin position="61"/>
        <end position="191"/>
    </location>
</feature>
<keyword evidence="3" id="KW-1185">Reference proteome</keyword>
<accession>A0A438M3F0</accession>
<dbReference type="Pfam" id="PF13478">
    <property type="entry name" value="XdhC_C"/>
    <property type="match status" value="1"/>
</dbReference>
<sequence length="205" mass="22091">MGEERVFDLVSRRWLPGFRAQANPGRAGPCQTAGMTHAHDEDPACEVAHSEAPVEQAERTLVAVFASPVAEHLLRFGAELGFRTILLEPDPGRRLGGFTAVTEIGDYVDATADVVLTDHHREEIGPVLRDLLKSPARWIGIMGSPRHTGPHVQALTDLGVPPEEIARVHRPIGLNIGSRTPPEIALATLAGLIADRNGRPGGFTF</sequence>
<comment type="caution">
    <text evidence="2">The sequence shown here is derived from an EMBL/GenBank/DDBJ whole genome shotgun (WGS) entry which is preliminary data.</text>
</comment>
<name>A0A438M3F0_9ACTN</name>
<evidence type="ECO:0000313" key="2">
    <source>
        <dbReference type="EMBL" id="RVX40376.1"/>
    </source>
</evidence>
<dbReference type="InterPro" id="IPR052698">
    <property type="entry name" value="MoCofactor_Util/Proc"/>
</dbReference>
<protein>
    <submittedName>
        <fullName evidence="2">XdhC-like protein</fullName>
    </submittedName>
</protein>
<gene>
    <name evidence="2" type="ORF">EDD27_2781</name>
</gene>
<evidence type="ECO:0000259" key="1">
    <source>
        <dbReference type="Pfam" id="PF13478"/>
    </source>
</evidence>
<proteinExistence type="predicted"/>
<dbReference type="Gene3D" id="3.40.50.720">
    <property type="entry name" value="NAD(P)-binding Rossmann-like Domain"/>
    <property type="match status" value="1"/>
</dbReference>
<organism evidence="2 3">
    <name type="scientific">Nonomuraea polychroma</name>
    <dbReference type="NCBI Taxonomy" id="46176"/>
    <lineage>
        <taxon>Bacteria</taxon>
        <taxon>Bacillati</taxon>
        <taxon>Actinomycetota</taxon>
        <taxon>Actinomycetes</taxon>
        <taxon>Streptosporangiales</taxon>
        <taxon>Streptosporangiaceae</taxon>
        <taxon>Nonomuraea</taxon>
    </lineage>
</organism>
<dbReference type="PANTHER" id="PTHR30388:SF6">
    <property type="entry name" value="XANTHINE DEHYDROGENASE SUBUNIT A-RELATED"/>
    <property type="match status" value="1"/>
</dbReference>
<dbReference type="InterPro" id="IPR027051">
    <property type="entry name" value="XdhC_Rossmann_dom"/>
</dbReference>
<dbReference type="AlphaFoldDB" id="A0A438M3F0"/>